<dbReference type="Proteomes" id="UP000790787">
    <property type="component" value="Chromosome 24"/>
</dbReference>
<evidence type="ECO:0000313" key="1">
    <source>
        <dbReference type="Proteomes" id="UP000790787"/>
    </source>
</evidence>
<gene>
    <name evidence="2" type="primary">LOC107797336</name>
</gene>
<sequence>MGLPNSVQTPIGTSPYRLIFGTACYLPVELEHKDFWALKALNFDLTSAGKNRFFQVNELEELRWTGPYNVTNVTSYGAIEIQQISVGTKFNVNGHRLKLYFGGKFEKQPSVTLIE</sequence>
<protein>
    <submittedName>
        <fullName evidence="2">Uncharacterized protein LOC107797336</fullName>
    </submittedName>
</protein>
<proteinExistence type="predicted"/>
<reference evidence="1" key="1">
    <citation type="journal article" date="2014" name="Nat. Commun.">
        <title>The tobacco genome sequence and its comparison with those of tomato and potato.</title>
        <authorList>
            <person name="Sierro N."/>
            <person name="Battey J.N."/>
            <person name="Ouadi S."/>
            <person name="Bakaher N."/>
            <person name="Bovet L."/>
            <person name="Willig A."/>
            <person name="Goepfert S."/>
            <person name="Peitsch M.C."/>
            <person name="Ivanov N.V."/>
        </authorList>
    </citation>
    <scope>NUCLEOTIDE SEQUENCE [LARGE SCALE GENOMIC DNA]</scope>
</reference>
<dbReference type="KEGG" id="nta:107797336"/>
<name>A0A1S4AGF1_TOBAC</name>
<dbReference type="PaxDb" id="4097-A0A1S4AGF1"/>
<dbReference type="OrthoDB" id="1430219at2759"/>
<organism evidence="1 2">
    <name type="scientific">Nicotiana tabacum</name>
    <name type="common">Common tobacco</name>
    <dbReference type="NCBI Taxonomy" id="4097"/>
    <lineage>
        <taxon>Eukaryota</taxon>
        <taxon>Viridiplantae</taxon>
        <taxon>Streptophyta</taxon>
        <taxon>Embryophyta</taxon>
        <taxon>Tracheophyta</taxon>
        <taxon>Spermatophyta</taxon>
        <taxon>Magnoliopsida</taxon>
        <taxon>eudicotyledons</taxon>
        <taxon>Gunneridae</taxon>
        <taxon>Pentapetalae</taxon>
        <taxon>asterids</taxon>
        <taxon>lamiids</taxon>
        <taxon>Solanales</taxon>
        <taxon>Solanaceae</taxon>
        <taxon>Nicotianoideae</taxon>
        <taxon>Nicotianeae</taxon>
        <taxon>Nicotiana</taxon>
    </lineage>
</organism>
<keyword evidence="1" id="KW-1185">Reference proteome</keyword>
<accession>A0A1S4AGF1</accession>
<dbReference type="RefSeq" id="XP_016475699.1">
    <property type="nucleotide sequence ID" value="XM_016620213.1"/>
</dbReference>
<dbReference type="GeneID" id="107797336"/>
<dbReference type="AlphaFoldDB" id="A0A1S4AGF1"/>
<reference evidence="2" key="2">
    <citation type="submission" date="2025-08" db="UniProtKB">
        <authorList>
            <consortium name="RefSeq"/>
        </authorList>
    </citation>
    <scope>IDENTIFICATION</scope>
    <source>
        <tissue evidence="2">Leaf</tissue>
    </source>
</reference>
<evidence type="ECO:0000313" key="2">
    <source>
        <dbReference type="RefSeq" id="XP_016475699.1"/>
    </source>
</evidence>